<comment type="caution">
    <text evidence="1">The sequence shown here is derived from an EMBL/GenBank/DDBJ whole genome shotgun (WGS) entry which is preliminary data.</text>
</comment>
<protein>
    <submittedName>
        <fullName evidence="1">Uncharacterized protein</fullName>
    </submittedName>
</protein>
<evidence type="ECO:0000313" key="1">
    <source>
        <dbReference type="EMBL" id="GAA3714830.1"/>
    </source>
</evidence>
<dbReference type="EMBL" id="BAABDS010000036">
    <property type="protein sequence ID" value="GAA3714830.1"/>
    <property type="molecule type" value="Genomic_DNA"/>
</dbReference>
<dbReference type="SUPFAM" id="SSF51735">
    <property type="entry name" value="NAD(P)-binding Rossmann-fold domains"/>
    <property type="match status" value="1"/>
</dbReference>
<dbReference type="RefSeq" id="WP_344964972.1">
    <property type="nucleotide sequence ID" value="NZ_BAABDS010000036.1"/>
</dbReference>
<reference evidence="2" key="1">
    <citation type="journal article" date="2019" name="Int. J. Syst. Evol. Microbiol.">
        <title>The Global Catalogue of Microorganisms (GCM) 10K type strain sequencing project: providing services to taxonomists for standard genome sequencing and annotation.</title>
        <authorList>
            <consortium name="The Broad Institute Genomics Platform"/>
            <consortium name="The Broad Institute Genome Sequencing Center for Infectious Disease"/>
            <person name="Wu L."/>
            <person name="Ma J."/>
        </authorList>
    </citation>
    <scope>NUCLEOTIDE SEQUENCE [LARGE SCALE GENOMIC DNA]</scope>
    <source>
        <strain evidence="2">JCM 17329</strain>
    </source>
</reference>
<dbReference type="Gene3D" id="3.30.1780.10">
    <property type="entry name" value="ornithine cyclodeaminase, domain 1"/>
    <property type="match status" value="1"/>
</dbReference>
<dbReference type="Proteomes" id="UP001501479">
    <property type="component" value="Unassembled WGS sequence"/>
</dbReference>
<gene>
    <name evidence="1" type="ORF">GCM10022421_22910</name>
</gene>
<keyword evidence="2" id="KW-1185">Reference proteome</keyword>
<dbReference type="InterPro" id="IPR036291">
    <property type="entry name" value="NAD(P)-bd_dom_sf"/>
</dbReference>
<evidence type="ECO:0000313" key="2">
    <source>
        <dbReference type="Proteomes" id="UP001501479"/>
    </source>
</evidence>
<sequence>MKFANAQRRALAEMCQRIIDNHSGRTGADEIIIFDSVGFALEGDSVLCLLFDLAEQDDLGSFIKRVPELDDPRDLFSLTKDGKVATKLRKVA</sequence>
<proteinExistence type="predicted"/>
<dbReference type="InterPro" id="IPR023401">
    <property type="entry name" value="ODC_N"/>
</dbReference>
<organism evidence="1 2">
    <name type="scientific">Oceanisphaera sediminis</name>
    <dbReference type="NCBI Taxonomy" id="981381"/>
    <lineage>
        <taxon>Bacteria</taxon>
        <taxon>Pseudomonadati</taxon>
        <taxon>Pseudomonadota</taxon>
        <taxon>Gammaproteobacteria</taxon>
        <taxon>Aeromonadales</taxon>
        <taxon>Aeromonadaceae</taxon>
        <taxon>Oceanisphaera</taxon>
    </lineage>
</organism>
<accession>A0ABP7E8A0</accession>
<name>A0ABP7E8A0_9GAMM</name>